<dbReference type="Proteomes" id="UP001164250">
    <property type="component" value="Chromosome 7"/>
</dbReference>
<reference evidence="2" key="1">
    <citation type="journal article" date="2023" name="G3 (Bethesda)">
        <title>Genome assembly and association tests identify interacting loci associated with vigor, precocity, and sex in interspecific pistachio rootstocks.</title>
        <authorList>
            <person name="Palmer W."/>
            <person name="Jacygrad E."/>
            <person name="Sagayaradj S."/>
            <person name="Cavanaugh K."/>
            <person name="Han R."/>
            <person name="Bertier L."/>
            <person name="Beede B."/>
            <person name="Kafkas S."/>
            <person name="Golino D."/>
            <person name="Preece J."/>
            <person name="Michelmore R."/>
        </authorList>
    </citation>
    <scope>NUCLEOTIDE SEQUENCE [LARGE SCALE GENOMIC DNA]</scope>
</reference>
<comment type="caution">
    <text evidence="1">The sequence shown here is derived from an EMBL/GenBank/DDBJ whole genome shotgun (WGS) entry which is preliminary data.</text>
</comment>
<organism evidence="1 2">
    <name type="scientific">Pistacia atlantica</name>
    <dbReference type="NCBI Taxonomy" id="434234"/>
    <lineage>
        <taxon>Eukaryota</taxon>
        <taxon>Viridiplantae</taxon>
        <taxon>Streptophyta</taxon>
        <taxon>Embryophyta</taxon>
        <taxon>Tracheophyta</taxon>
        <taxon>Spermatophyta</taxon>
        <taxon>Magnoliopsida</taxon>
        <taxon>eudicotyledons</taxon>
        <taxon>Gunneridae</taxon>
        <taxon>Pentapetalae</taxon>
        <taxon>rosids</taxon>
        <taxon>malvids</taxon>
        <taxon>Sapindales</taxon>
        <taxon>Anacardiaceae</taxon>
        <taxon>Pistacia</taxon>
    </lineage>
</organism>
<keyword evidence="2" id="KW-1185">Reference proteome</keyword>
<name>A0ACC1B4I6_9ROSI</name>
<dbReference type="EMBL" id="CM047903">
    <property type="protein sequence ID" value="KAJ0093802.1"/>
    <property type="molecule type" value="Genomic_DNA"/>
</dbReference>
<protein>
    <submittedName>
        <fullName evidence="1">Uncharacterized protein</fullName>
    </submittedName>
</protein>
<accession>A0ACC1B4I6</accession>
<evidence type="ECO:0000313" key="1">
    <source>
        <dbReference type="EMBL" id="KAJ0093802.1"/>
    </source>
</evidence>
<evidence type="ECO:0000313" key="2">
    <source>
        <dbReference type="Proteomes" id="UP001164250"/>
    </source>
</evidence>
<sequence>MLVCVVLYDRYFVKIMRWWTKNPRGITLLQRMGIGLVLNIIVMTIASLTERYRLSVAKKHGVVQNGGEVPLTIFVLLPQFVLMGTADAFLVAKMEFFYDQAPESMKSLGTSYSTTTLGIGNFLSSFLLSTVSDITQEDGHQGWILNNLNASHLDYYYAFFAILNILNFAFFLAVSRSYVYKAEVSDSIEVLTEELERTTG</sequence>
<gene>
    <name evidence="1" type="ORF">Patl1_25663</name>
</gene>
<proteinExistence type="predicted"/>